<keyword evidence="2" id="KW-1185">Reference proteome</keyword>
<dbReference type="EMBL" id="ML180006">
    <property type="protein sequence ID" value="THU79596.1"/>
    <property type="molecule type" value="Genomic_DNA"/>
</dbReference>
<dbReference type="OrthoDB" id="2947226at2759"/>
<accession>A0A4S8KUM3</accession>
<proteinExistence type="predicted"/>
<evidence type="ECO:0000313" key="1">
    <source>
        <dbReference type="EMBL" id="THU79596.1"/>
    </source>
</evidence>
<dbReference type="Proteomes" id="UP000297245">
    <property type="component" value="Unassembled WGS sequence"/>
</dbReference>
<dbReference type="AlphaFoldDB" id="A0A4S8KUM3"/>
<organism evidence="1 2">
    <name type="scientific">Dendrothele bispora (strain CBS 962.96)</name>
    <dbReference type="NCBI Taxonomy" id="1314807"/>
    <lineage>
        <taxon>Eukaryota</taxon>
        <taxon>Fungi</taxon>
        <taxon>Dikarya</taxon>
        <taxon>Basidiomycota</taxon>
        <taxon>Agaricomycotina</taxon>
        <taxon>Agaricomycetes</taxon>
        <taxon>Agaricomycetidae</taxon>
        <taxon>Agaricales</taxon>
        <taxon>Agaricales incertae sedis</taxon>
        <taxon>Dendrothele</taxon>
    </lineage>
</organism>
<protein>
    <submittedName>
        <fullName evidence="1">Uncharacterized protein</fullName>
    </submittedName>
</protein>
<gene>
    <name evidence="1" type="ORF">K435DRAFT_875311</name>
</gene>
<name>A0A4S8KUM3_DENBC</name>
<sequence length="128" mass="14463">MYRWSELIKDLNLVAGDSISPSAESVWNLCMVVVSRSKDICRVSAWVCLEYKNNITAARIVKILIENGKSAAPSNVRILLEHFRILDHKDERLNMPILVNWTEIIVASGSDILFDFNAQHDCVSTGCR</sequence>
<reference evidence="1 2" key="1">
    <citation type="journal article" date="2019" name="Nat. Ecol. Evol.">
        <title>Megaphylogeny resolves global patterns of mushroom evolution.</title>
        <authorList>
            <person name="Varga T."/>
            <person name="Krizsan K."/>
            <person name="Foldi C."/>
            <person name="Dima B."/>
            <person name="Sanchez-Garcia M."/>
            <person name="Sanchez-Ramirez S."/>
            <person name="Szollosi G.J."/>
            <person name="Szarkandi J.G."/>
            <person name="Papp V."/>
            <person name="Albert L."/>
            <person name="Andreopoulos W."/>
            <person name="Angelini C."/>
            <person name="Antonin V."/>
            <person name="Barry K.W."/>
            <person name="Bougher N.L."/>
            <person name="Buchanan P."/>
            <person name="Buyck B."/>
            <person name="Bense V."/>
            <person name="Catcheside P."/>
            <person name="Chovatia M."/>
            <person name="Cooper J."/>
            <person name="Damon W."/>
            <person name="Desjardin D."/>
            <person name="Finy P."/>
            <person name="Geml J."/>
            <person name="Haridas S."/>
            <person name="Hughes K."/>
            <person name="Justo A."/>
            <person name="Karasinski D."/>
            <person name="Kautmanova I."/>
            <person name="Kiss B."/>
            <person name="Kocsube S."/>
            <person name="Kotiranta H."/>
            <person name="LaButti K.M."/>
            <person name="Lechner B.E."/>
            <person name="Liimatainen K."/>
            <person name="Lipzen A."/>
            <person name="Lukacs Z."/>
            <person name="Mihaltcheva S."/>
            <person name="Morgado L.N."/>
            <person name="Niskanen T."/>
            <person name="Noordeloos M.E."/>
            <person name="Ohm R.A."/>
            <person name="Ortiz-Santana B."/>
            <person name="Ovrebo C."/>
            <person name="Racz N."/>
            <person name="Riley R."/>
            <person name="Savchenko A."/>
            <person name="Shiryaev A."/>
            <person name="Soop K."/>
            <person name="Spirin V."/>
            <person name="Szebenyi C."/>
            <person name="Tomsovsky M."/>
            <person name="Tulloss R.E."/>
            <person name="Uehling J."/>
            <person name="Grigoriev I.V."/>
            <person name="Vagvolgyi C."/>
            <person name="Papp T."/>
            <person name="Martin F.M."/>
            <person name="Miettinen O."/>
            <person name="Hibbett D.S."/>
            <person name="Nagy L.G."/>
        </authorList>
    </citation>
    <scope>NUCLEOTIDE SEQUENCE [LARGE SCALE GENOMIC DNA]</scope>
    <source>
        <strain evidence="1 2">CBS 962.96</strain>
    </source>
</reference>
<evidence type="ECO:0000313" key="2">
    <source>
        <dbReference type="Proteomes" id="UP000297245"/>
    </source>
</evidence>